<evidence type="ECO:0000313" key="1">
    <source>
        <dbReference type="EMBL" id="KAK6779750.1"/>
    </source>
</evidence>
<gene>
    <name evidence="1" type="ORF">RDI58_021934</name>
</gene>
<accession>A0AAN8T143</accession>
<dbReference type="Proteomes" id="UP001371456">
    <property type="component" value="Unassembled WGS sequence"/>
</dbReference>
<evidence type="ECO:0000313" key="2">
    <source>
        <dbReference type="Proteomes" id="UP001371456"/>
    </source>
</evidence>
<sequence>MKSNILDVREEWVVQSLTNMNEDIQPSFSEVGYKSLDLVKHTMVHVFDHTLETRLHLDFIQDDLVKDEDNVPLVWKNKGRRGVNEQEPTPTKIIVLPSLASKDSEQQHSLRSGFLRKFQCQTKEKGK</sequence>
<dbReference type="EMBL" id="JBANQN010000009">
    <property type="protein sequence ID" value="KAK6779750.1"/>
    <property type="molecule type" value="Genomic_DNA"/>
</dbReference>
<name>A0AAN8T143_SOLBU</name>
<comment type="caution">
    <text evidence="1">The sequence shown here is derived from an EMBL/GenBank/DDBJ whole genome shotgun (WGS) entry which is preliminary data.</text>
</comment>
<dbReference type="AlphaFoldDB" id="A0AAN8T143"/>
<protein>
    <submittedName>
        <fullName evidence="1">Uncharacterized protein</fullName>
    </submittedName>
</protein>
<organism evidence="1 2">
    <name type="scientific">Solanum bulbocastanum</name>
    <name type="common">Wild potato</name>
    <dbReference type="NCBI Taxonomy" id="147425"/>
    <lineage>
        <taxon>Eukaryota</taxon>
        <taxon>Viridiplantae</taxon>
        <taxon>Streptophyta</taxon>
        <taxon>Embryophyta</taxon>
        <taxon>Tracheophyta</taxon>
        <taxon>Spermatophyta</taxon>
        <taxon>Magnoliopsida</taxon>
        <taxon>eudicotyledons</taxon>
        <taxon>Gunneridae</taxon>
        <taxon>Pentapetalae</taxon>
        <taxon>asterids</taxon>
        <taxon>lamiids</taxon>
        <taxon>Solanales</taxon>
        <taxon>Solanaceae</taxon>
        <taxon>Solanoideae</taxon>
        <taxon>Solaneae</taxon>
        <taxon>Solanum</taxon>
    </lineage>
</organism>
<reference evidence="1 2" key="1">
    <citation type="submission" date="2024-02" db="EMBL/GenBank/DDBJ databases">
        <title>de novo genome assembly of Solanum bulbocastanum strain 11H21.</title>
        <authorList>
            <person name="Hosaka A.J."/>
        </authorList>
    </citation>
    <scope>NUCLEOTIDE SEQUENCE [LARGE SCALE GENOMIC DNA]</scope>
    <source>
        <tissue evidence="1">Young leaves</tissue>
    </source>
</reference>
<keyword evidence="2" id="KW-1185">Reference proteome</keyword>
<proteinExistence type="predicted"/>